<dbReference type="Proteomes" id="UP000050564">
    <property type="component" value="Unassembled WGS sequence"/>
</dbReference>
<sequence length="93" mass="10659">WQFCIQVLALKREQGMTTMTNHLCEFIRNDNGRNDEGSLLISQDRLDGVSGDAWEASADWLDAADFQRFRRGLYPRLLNKSSDERPVVARKAS</sequence>
<gene>
    <name evidence="1" type="ORF">ALO81_03186</name>
</gene>
<dbReference type="EMBL" id="LJPX01000196">
    <property type="protein sequence ID" value="KPW76814.1"/>
    <property type="molecule type" value="Genomic_DNA"/>
</dbReference>
<accession>A0A0N8QYX6</accession>
<organism evidence="1 2">
    <name type="scientific">Pseudomonas cannabina</name>
    <dbReference type="NCBI Taxonomy" id="86840"/>
    <lineage>
        <taxon>Bacteria</taxon>
        <taxon>Pseudomonadati</taxon>
        <taxon>Pseudomonadota</taxon>
        <taxon>Gammaproteobacteria</taxon>
        <taxon>Pseudomonadales</taxon>
        <taxon>Pseudomonadaceae</taxon>
        <taxon>Pseudomonas</taxon>
    </lineage>
</organism>
<name>A0A0N8QYX6_PSECA</name>
<reference evidence="1 2" key="1">
    <citation type="submission" date="2015-09" db="EMBL/GenBank/DDBJ databases">
        <title>Genome announcement of multiple Pseudomonas syringae strains.</title>
        <authorList>
            <person name="Thakur S."/>
            <person name="Wang P.W."/>
            <person name="Gong Y."/>
            <person name="Weir B.S."/>
            <person name="Guttman D.S."/>
        </authorList>
    </citation>
    <scope>NUCLEOTIDE SEQUENCE [LARGE SCALE GENOMIC DNA]</scope>
    <source>
        <strain evidence="1 2">ICMP2823</strain>
    </source>
</reference>
<evidence type="ECO:0000313" key="2">
    <source>
        <dbReference type="Proteomes" id="UP000050564"/>
    </source>
</evidence>
<evidence type="ECO:0000313" key="1">
    <source>
        <dbReference type="EMBL" id="KPW76814.1"/>
    </source>
</evidence>
<comment type="caution">
    <text evidence="1">The sequence shown here is derived from an EMBL/GenBank/DDBJ whole genome shotgun (WGS) entry which is preliminary data.</text>
</comment>
<dbReference type="AlphaFoldDB" id="A0A0N8QYX6"/>
<protein>
    <submittedName>
        <fullName evidence="1">Uncharacterized protein</fullName>
    </submittedName>
</protein>
<proteinExistence type="predicted"/>
<dbReference type="PATRIC" id="fig|86840.3.peg.4482"/>
<feature type="non-terminal residue" evidence="1">
    <location>
        <position position="1"/>
    </location>
</feature>